<dbReference type="EMBL" id="SGPK01000158">
    <property type="protein sequence ID" value="THH07137.1"/>
    <property type="molecule type" value="Genomic_DNA"/>
</dbReference>
<dbReference type="AlphaFoldDB" id="A0A4S4L719"/>
<dbReference type="PANTHER" id="PTHR47668">
    <property type="entry name" value="DIENELACTONE HYDROLASE FAMILY PROTEIN (AFU_ORTHOLOGUE AFUA_6G01940)"/>
    <property type="match status" value="1"/>
</dbReference>
<dbReference type="PANTHER" id="PTHR47668:SF1">
    <property type="entry name" value="DIENELACTONE HYDROLASE DOMAIN-CONTAINING PROTEIN-RELATED"/>
    <property type="match status" value="1"/>
</dbReference>
<comment type="caution">
    <text evidence="2">The sequence shown here is derived from an EMBL/GenBank/DDBJ whole genome shotgun (WGS) entry which is preliminary data.</text>
</comment>
<dbReference type="InterPro" id="IPR029058">
    <property type="entry name" value="AB_hydrolase_fold"/>
</dbReference>
<accession>A0A4S4L719</accession>
<dbReference type="GO" id="GO:0016787">
    <property type="term" value="F:hydrolase activity"/>
    <property type="evidence" value="ECO:0007669"/>
    <property type="project" value="InterPro"/>
</dbReference>
<organism evidence="2 3">
    <name type="scientific">Phellinidium pouzarii</name>
    <dbReference type="NCBI Taxonomy" id="167371"/>
    <lineage>
        <taxon>Eukaryota</taxon>
        <taxon>Fungi</taxon>
        <taxon>Dikarya</taxon>
        <taxon>Basidiomycota</taxon>
        <taxon>Agaricomycotina</taxon>
        <taxon>Agaricomycetes</taxon>
        <taxon>Hymenochaetales</taxon>
        <taxon>Hymenochaetaceae</taxon>
        <taxon>Phellinidium</taxon>
    </lineage>
</organism>
<sequence length="290" mass="31700">MLTRLRALIHHANHRLMSSAPTSGTQRVVNANPACCSIPPVQSDYTPKGVYKPYAGFDRVYVTGPQSSDMAIVSTFDIFGFYPQTQQGADKLAVSLNAAVYMPDFFEGSAPFPLSKFPPQTDADKNALQAFFAGPAQPEKNIKALVRVGTALRADPDVKRIGAYGLCWGGKLAILAGCGESPVFDAVSAIHPAMLSASDADNLSVPLGLFITKDEPKEEYDSMIRKLSSKSFADKVAYKYYPNMFHGFAAARADLKKEDNLKEFEDVYSKLRGFFANAFERDRGGTQTRL</sequence>
<evidence type="ECO:0000259" key="1">
    <source>
        <dbReference type="Pfam" id="PF01738"/>
    </source>
</evidence>
<dbReference type="OrthoDB" id="2147163at2759"/>
<reference evidence="2 3" key="1">
    <citation type="submission" date="2019-02" db="EMBL/GenBank/DDBJ databases">
        <title>Genome sequencing of the rare red list fungi Phellinidium pouzarii.</title>
        <authorList>
            <person name="Buettner E."/>
            <person name="Kellner H."/>
        </authorList>
    </citation>
    <scope>NUCLEOTIDE SEQUENCE [LARGE SCALE GENOMIC DNA]</scope>
    <source>
        <strain evidence="2 3">DSM 108285</strain>
    </source>
</reference>
<protein>
    <recommendedName>
        <fullName evidence="1">Dienelactone hydrolase domain-containing protein</fullName>
    </recommendedName>
</protein>
<dbReference type="SUPFAM" id="SSF53474">
    <property type="entry name" value="alpha/beta-Hydrolases"/>
    <property type="match status" value="1"/>
</dbReference>
<dbReference type="Pfam" id="PF01738">
    <property type="entry name" value="DLH"/>
    <property type="match status" value="1"/>
</dbReference>
<name>A0A4S4L719_9AGAM</name>
<evidence type="ECO:0000313" key="3">
    <source>
        <dbReference type="Proteomes" id="UP000308199"/>
    </source>
</evidence>
<proteinExistence type="predicted"/>
<feature type="domain" description="Dienelactone hydrolase" evidence="1">
    <location>
        <begin position="60"/>
        <end position="277"/>
    </location>
</feature>
<keyword evidence="3" id="KW-1185">Reference proteome</keyword>
<dbReference type="InterPro" id="IPR002925">
    <property type="entry name" value="Dienelactn_hydro"/>
</dbReference>
<dbReference type="Gene3D" id="3.40.50.1820">
    <property type="entry name" value="alpha/beta hydrolase"/>
    <property type="match status" value="1"/>
</dbReference>
<gene>
    <name evidence="2" type="ORF">EW145_g3599</name>
</gene>
<evidence type="ECO:0000313" key="2">
    <source>
        <dbReference type="EMBL" id="THH07137.1"/>
    </source>
</evidence>
<dbReference type="Proteomes" id="UP000308199">
    <property type="component" value="Unassembled WGS sequence"/>
</dbReference>